<accession>A0A0K0DAK2</accession>
<dbReference type="Pfam" id="PF13432">
    <property type="entry name" value="TPR_16"/>
    <property type="match status" value="1"/>
</dbReference>
<dbReference type="Pfam" id="PF00515">
    <property type="entry name" value="TPR_1"/>
    <property type="match status" value="1"/>
</dbReference>
<evidence type="ECO:0000256" key="13">
    <source>
        <dbReference type="ARBA" id="ARBA00023136"/>
    </source>
</evidence>
<reference evidence="20" key="2">
    <citation type="submission" date="2017-02" db="UniProtKB">
        <authorList>
            <consortium name="WormBaseParasite"/>
        </authorList>
    </citation>
    <scope>IDENTIFICATION</scope>
</reference>
<dbReference type="GO" id="GO:0005783">
    <property type="term" value="C:endoplasmic reticulum"/>
    <property type="evidence" value="ECO:0007669"/>
    <property type="project" value="UniProtKB-SubCell"/>
</dbReference>
<feature type="domain" description="DUF1736" evidence="18">
    <location>
        <begin position="12"/>
        <end position="62"/>
    </location>
</feature>
<proteinExistence type="inferred from homology"/>
<keyword evidence="19" id="KW-1185">Reference proteome</keyword>
<dbReference type="InterPro" id="IPR052346">
    <property type="entry name" value="O-mannosyl-transferase_TMTC"/>
</dbReference>
<dbReference type="PROSITE" id="PS50005">
    <property type="entry name" value="TPR"/>
    <property type="match status" value="4"/>
</dbReference>
<keyword evidence="9" id="KW-0677">Repeat</keyword>
<evidence type="ECO:0000256" key="11">
    <source>
        <dbReference type="ARBA" id="ARBA00022824"/>
    </source>
</evidence>
<dbReference type="InterPro" id="IPR013618">
    <property type="entry name" value="TMTC_DUF1736"/>
</dbReference>
<evidence type="ECO:0000313" key="20">
    <source>
        <dbReference type="WBParaSite" id="ACAC_0000732501-mRNA-1"/>
    </source>
</evidence>
<reference evidence="19" key="1">
    <citation type="submission" date="2012-09" db="EMBL/GenBank/DDBJ databases">
        <authorList>
            <person name="Martin A.A."/>
        </authorList>
    </citation>
    <scope>NUCLEOTIDE SEQUENCE</scope>
</reference>
<feature type="repeat" description="TPR" evidence="16">
    <location>
        <begin position="354"/>
        <end position="387"/>
    </location>
</feature>
<evidence type="ECO:0000259" key="18">
    <source>
        <dbReference type="Pfam" id="PF08409"/>
    </source>
</evidence>
<evidence type="ECO:0000256" key="12">
    <source>
        <dbReference type="ARBA" id="ARBA00022989"/>
    </source>
</evidence>
<dbReference type="GO" id="GO:0030968">
    <property type="term" value="P:endoplasmic reticulum unfolded protein response"/>
    <property type="evidence" value="ECO:0007669"/>
    <property type="project" value="TreeGrafter"/>
</dbReference>
<protein>
    <recommendedName>
        <fullName evidence="6">dolichyl-phosphate-mannose--protein mannosyltransferase</fullName>
        <ecNumber evidence="6">2.4.1.109</ecNumber>
    </recommendedName>
</protein>
<dbReference type="InterPro" id="IPR011990">
    <property type="entry name" value="TPR-like_helical_dom_sf"/>
</dbReference>
<evidence type="ECO:0000256" key="2">
    <source>
        <dbReference type="ARBA" id="ARBA00004141"/>
    </source>
</evidence>
<comment type="subcellular location">
    <subcellularLocation>
        <location evidence="3">Endoplasmic reticulum</location>
    </subcellularLocation>
    <subcellularLocation>
        <location evidence="2">Membrane</location>
        <topology evidence="2">Multi-pass membrane protein</topology>
    </subcellularLocation>
</comment>
<keyword evidence="8 17" id="KW-0812">Transmembrane</keyword>
<evidence type="ECO:0000256" key="16">
    <source>
        <dbReference type="PROSITE-ProRule" id="PRU00339"/>
    </source>
</evidence>
<dbReference type="SMART" id="SM00028">
    <property type="entry name" value="TPR"/>
    <property type="match status" value="6"/>
</dbReference>
<keyword evidence="13 17" id="KW-0472">Membrane</keyword>
<evidence type="ECO:0000256" key="15">
    <source>
        <dbReference type="ARBA" id="ARBA00045102"/>
    </source>
</evidence>
<dbReference type="Pfam" id="PF08409">
    <property type="entry name" value="TMTC_DUF1736"/>
    <property type="match status" value="1"/>
</dbReference>
<feature type="transmembrane region" description="Helical" evidence="17">
    <location>
        <begin position="108"/>
        <end position="124"/>
    </location>
</feature>
<keyword evidence="10 16" id="KW-0802">TPR repeat</keyword>
<dbReference type="EC" id="2.4.1.109" evidence="6"/>
<comment type="catalytic activity">
    <reaction evidence="14">
        <text>a di-trans,poly-cis-dolichyl beta-D-mannosyl phosphate + L-threonyl-[protein] = 3-O-(alpha-D-mannosyl)-L-threonyl-[protein] + a di-trans,poly-cis-dolichyl phosphate + H(+)</text>
        <dbReference type="Rhea" id="RHEA:53396"/>
        <dbReference type="Rhea" id="RHEA-COMP:11060"/>
        <dbReference type="Rhea" id="RHEA-COMP:13547"/>
        <dbReference type="Rhea" id="RHEA-COMP:19498"/>
        <dbReference type="Rhea" id="RHEA-COMP:19501"/>
        <dbReference type="ChEBI" id="CHEBI:15378"/>
        <dbReference type="ChEBI" id="CHEBI:30013"/>
        <dbReference type="ChEBI" id="CHEBI:57683"/>
        <dbReference type="ChEBI" id="CHEBI:58211"/>
        <dbReference type="ChEBI" id="CHEBI:137323"/>
        <dbReference type="EC" id="2.4.1.109"/>
    </reaction>
</comment>
<dbReference type="GO" id="GO:0016020">
    <property type="term" value="C:membrane"/>
    <property type="evidence" value="ECO:0007669"/>
    <property type="project" value="UniProtKB-SubCell"/>
</dbReference>
<evidence type="ECO:0000256" key="10">
    <source>
        <dbReference type="ARBA" id="ARBA00022803"/>
    </source>
</evidence>
<evidence type="ECO:0000256" key="17">
    <source>
        <dbReference type="SAM" id="Phobius"/>
    </source>
</evidence>
<evidence type="ECO:0000256" key="1">
    <source>
        <dbReference type="ARBA" id="ARBA00003582"/>
    </source>
</evidence>
<evidence type="ECO:0000256" key="6">
    <source>
        <dbReference type="ARBA" id="ARBA00012839"/>
    </source>
</evidence>
<dbReference type="GO" id="GO:0004169">
    <property type="term" value="F:dolichyl-phosphate-mannose-protein mannosyltransferase activity"/>
    <property type="evidence" value="ECO:0007669"/>
    <property type="project" value="UniProtKB-EC"/>
</dbReference>
<evidence type="ECO:0000256" key="8">
    <source>
        <dbReference type="ARBA" id="ARBA00022692"/>
    </source>
</evidence>
<comment type="catalytic activity">
    <reaction evidence="15">
        <text>a di-trans,poly-cis-dolichyl beta-D-mannosyl phosphate + L-seryl-[protein] = 3-O-(alpha-D-mannosyl)-L-seryl-[protein] + a di-trans,poly-cis-dolichyl phosphate + H(+)</text>
        <dbReference type="Rhea" id="RHEA:17377"/>
        <dbReference type="Rhea" id="RHEA-COMP:9863"/>
        <dbReference type="Rhea" id="RHEA-COMP:13546"/>
        <dbReference type="Rhea" id="RHEA-COMP:19498"/>
        <dbReference type="Rhea" id="RHEA-COMP:19501"/>
        <dbReference type="ChEBI" id="CHEBI:15378"/>
        <dbReference type="ChEBI" id="CHEBI:29999"/>
        <dbReference type="ChEBI" id="CHEBI:57683"/>
        <dbReference type="ChEBI" id="CHEBI:58211"/>
        <dbReference type="ChEBI" id="CHEBI:137321"/>
        <dbReference type="EC" id="2.4.1.109"/>
    </reaction>
</comment>
<comment type="similarity">
    <text evidence="5">Belongs to the TMTC family.</text>
</comment>
<comment type="pathway">
    <text evidence="4">Protein modification; protein glycosylation.</text>
</comment>
<sequence>MATKDIGCRRVFQLASYCYQWLVNVRLLVFPHSLCFDYSMGCVPAVESWNDNRALSLPLILLMAVCVIVFLYELNDRLLYFGVVLAVVTFLPASNLIVTVGFTVAERVLYLPSAGVCICGALLFERSQRLFRNTDKVFVALLIIALTKTYQRSEEWGTELDLYTSGLRVCPKNAKVHYNLGKVLSEIGDVDGAEQKYWNAIRLNPQYEHAMNNLANILEAKGRRKEAELLLRKAEALQSFHQSLRLRPLSADCLFNIGNLYQKMGQPQKALESWMNATRINPNHIHALTNVFVLLDELEQCNLVVEISRKLPDTFINQEAALAFQIGVCLGKMKRFREAEDRLKVAVRINPHNSMYYANLGVLYQRRARYDLAEDMYLQALSINSHTSSVRLNLRAVQEKLNRSRTFMKQDLLS</sequence>
<organism evidence="19 20">
    <name type="scientific">Angiostrongylus cantonensis</name>
    <name type="common">Rat lungworm</name>
    <dbReference type="NCBI Taxonomy" id="6313"/>
    <lineage>
        <taxon>Eukaryota</taxon>
        <taxon>Metazoa</taxon>
        <taxon>Ecdysozoa</taxon>
        <taxon>Nematoda</taxon>
        <taxon>Chromadorea</taxon>
        <taxon>Rhabditida</taxon>
        <taxon>Rhabditina</taxon>
        <taxon>Rhabditomorpha</taxon>
        <taxon>Strongyloidea</taxon>
        <taxon>Metastrongylidae</taxon>
        <taxon>Angiostrongylus</taxon>
    </lineage>
</organism>
<dbReference type="UniPathway" id="UPA00378"/>
<feature type="transmembrane region" description="Helical" evidence="17">
    <location>
        <begin position="54"/>
        <end position="72"/>
    </location>
</feature>
<evidence type="ECO:0000256" key="5">
    <source>
        <dbReference type="ARBA" id="ARBA00007882"/>
    </source>
</evidence>
<evidence type="ECO:0000256" key="4">
    <source>
        <dbReference type="ARBA" id="ARBA00004922"/>
    </source>
</evidence>
<dbReference type="Proteomes" id="UP000035642">
    <property type="component" value="Unassembled WGS sequence"/>
</dbReference>
<keyword evidence="12 17" id="KW-1133">Transmembrane helix</keyword>
<comment type="function">
    <text evidence="1">Transfers mannosyl residues to the hydroxyl group of serine or threonine residues.</text>
</comment>
<evidence type="ECO:0000256" key="3">
    <source>
        <dbReference type="ARBA" id="ARBA00004240"/>
    </source>
</evidence>
<dbReference type="Pfam" id="PF13176">
    <property type="entry name" value="TPR_7"/>
    <property type="match status" value="1"/>
</dbReference>
<dbReference type="SUPFAM" id="SSF48452">
    <property type="entry name" value="TPR-like"/>
    <property type="match status" value="1"/>
</dbReference>
<evidence type="ECO:0000256" key="14">
    <source>
        <dbReference type="ARBA" id="ARBA00045085"/>
    </source>
</evidence>
<feature type="repeat" description="TPR" evidence="16">
    <location>
        <begin position="320"/>
        <end position="353"/>
    </location>
</feature>
<feature type="transmembrane region" description="Helical" evidence="17">
    <location>
        <begin position="79"/>
        <end position="102"/>
    </location>
</feature>
<evidence type="ECO:0000256" key="7">
    <source>
        <dbReference type="ARBA" id="ARBA00022679"/>
    </source>
</evidence>
<dbReference type="InterPro" id="IPR019734">
    <property type="entry name" value="TPR_rpt"/>
</dbReference>
<feature type="repeat" description="TPR" evidence="16">
    <location>
        <begin position="174"/>
        <end position="207"/>
    </location>
</feature>
<feature type="repeat" description="TPR" evidence="16">
    <location>
        <begin position="251"/>
        <end position="284"/>
    </location>
</feature>
<keyword evidence="11" id="KW-0256">Endoplasmic reticulum</keyword>
<dbReference type="STRING" id="6313.A0A0K0DAK2"/>
<evidence type="ECO:0000313" key="19">
    <source>
        <dbReference type="Proteomes" id="UP000035642"/>
    </source>
</evidence>
<evidence type="ECO:0000256" key="9">
    <source>
        <dbReference type="ARBA" id="ARBA00022737"/>
    </source>
</evidence>
<name>A0A0K0DAK2_ANGCA</name>
<dbReference type="PANTHER" id="PTHR44227:SF3">
    <property type="entry name" value="PROTEIN O-MANNOSYL-TRANSFERASE TMTC4"/>
    <property type="match status" value="1"/>
</dbReference>
<keyword evidence="7" id="KW-0808">Transferase</keyword>
<dbReference type="AlphaFoldDB" id="A0A0K0DAK2"/>
<dbReference type="Gene3D" id="1.25.40.10">
    <property type="entry name" value="Tetratricopeptide repeat domain"/>
    <property type="match status" value="3"/>
</dbReference>
<dbReference type="WBParaSite" id="ACAC_0000732501-mRNA-1">
    <property type="protein sequence ID" value="ACAC_0000732501-mRNA-1"/>
    <property type="gene ID" value="ACAC_0000732501"/>
</dbReference>
<dbReference type="PANTHER" id="PTHR44227">
    <property type="match status" value="1"/>
</dbReference>